<keyword evidence="1" id="KW-0812">Transmembrane</keyword>
<comment type="caution">
    <text evidence="2">The sequence shown here is derived from an EMBL/GenBank/DDBJ whole genome shotgun (WGS) entry which is preliminary data.</text>
</comment>
<organism evidence="2 3">
    <name type="scientific">Methylobacterium radiotolerans</name>
    <dbReference type="NCBI Taxonomy" id="31998"/>
    <lineage>
        <taxon>Bacteria</taxon>
        <taxon>Pseudomonadati</taxon>
        <taxon>Pseudomonadota</taxon>
        <taxon>Alphaproteobacteria</taxon>
        <taxon>Hyphomicrobiales</taxon>
        <taxon>Methylobacteriaceae</taxon>
        <taxon>Methylobacterium</taxon>
    </lineage>
</organism>
<sequence>MRNPLATLSADERALLRKRLRTPVLTFLALLALLAVNVTLGATLPFAQVWIVELAVVAVMVALILLVSMEVIHEPPLIRLFSGLGFFLGRHHGRHDADRLSRPLTRAKAVVGAAERS</sequence>
<dbReference type="Proteomes" id="UP001549119">
    <property type="component" value="Unassembled WGS sequence"/>
</dbReference>
<feature type="transmembrane region" description="Helical" evidence="1">
    <location>
        <begin position="51"/>
        <end position="72"/>
    </location>
</feature>
<accession>A0ABV2N9S8</accession>
<reference evidence="2 3" key="1">
    <citation type="submission" date="2024-06" db="EMBL/GenBank/DDBJ databases">
        <title>Genomics of switchgrass bacterial isolates.</title>
        <authorList>
            <person name="Shade A."/>
        </authorList>
    </citation>
    <scope>NUCLEOTIDE SEQUENCE [LARGE SCALE GENOMIC DNA]</scope>
    <source>
        <strain evidence="2 3">PvP084</strain>
    </source>
</reference>
<evidence type="ECO:0000313" key="2">
    <source>
        <dbReference type="EMBL" id="MET3863248.1"/>
    </source>
</evidence>
<protein>
    <submittedName>
        <fullName evidence="2">Cytochrome c oxidase subunit 4</fullName>
    </submittedName>
</protein>
<dbReference type="RefSeq" id="WP_354404351.1">
    <property type="nucleotide sequence ID" value="NZ_JBEPNW010000002.1"/>
</dbReference>
<evidence type="ECO:0000256" key="1">
    <source>
        <dbReference type="SAM" id="Phobius"/>
    </source>
</evidence>
<proteinExistence type="predicted"/>
<dbReference type="EMBL" id="JBEPNW010000002">
    <property type="protein sequence ID" value="MET3863248.1"/>
    <property type="molecule type" value="Genomic_DNA"/>
</dbReference>
<gene>
    <name evidence="2" type="ORF">ABIC20_000557</name>
</gene>
<keyword evidence="3" id="KW-1185">Reference proteome</keyword>
<name>A0ABV2N9S8_9HYPH</name>
<keyword evidence="1" id="KW-0472">Membrane</keyword>
<evidence type="ECO:0000313" key="3">
    <source>
        <dbReference type="Proteomes" id="UP001549119"/>
    </source>
</evidence>
<keyword evidence="1" id="KW-1133">Transmembrane helix</keyword>